<name>A0A517RKT9_9PLAN</name>
<evidence type="ECO:0000256" key="2">
    <source>
        <dbReference type="SAM" id="MobiDB-lite"/>
    </source>
</evidence>
<feature type="region of interest" description="Disordered" evidence="2">
    <location>
        <begin position="475"/>
        <end position="494"/>
    </location>
</feature>
<dbReference type="AlphaFoldDB" id="A0A517RKT9"/>
<keyword evidence="3" id="KW-1133">Transmembrane helix</keyword>
<feature type="transmembrane region" description="Helical" evidence="3">
    <location>
        <begin position="47"/>
        <end position="67"/>
    </location>
</feature>
<evidence type="ECO:0000256" key="3">
    <source>
        <dbReference type="SAM" id="Phobius"/>
    </source>
</evidence>
<dbReference type="EMBL" id="CP036269">
    <property type="protein sequence ID" value="QDT44469.1"/>
    <property type="molecule type" value="Genomic_DNA"/>
</dbReference>
<keyword evidence="5" id="KW-1185">Reference proteome</keyword>
<feature type="coiled-coil region" evidence="1">
    <location>
        <begin position="148"/>
        <end position="238"/>
    </location>
</feature>
<accession>A0A517RKT9</accession>
<dbReference type="Proteomes" id="UP000317171">
    <property type="component" value="Chromosome"/>
</dbReference>
<feature type="compositionally biased region" description="Basic residues" evidence="2">
    <location>
        <begin position="485"/>
        <end position="494"/>
    </location>
</feature>
<evidence type="ECO:0000313" key="4">
    <source>
        <dbReference type="EMBL" id="QDT44469.1"/>
    </source>
</evidence>
<organism evidence="4 5">
    <name type="scientific">Gimesia alba</name>
    <dbReference type="NCBI Taxonomy" id="2527973"/>
    <lineage>
        <taxon>Bacteria</taxon>
        <taxon>Pseudomonadati</taxon>
        <taxon>Planctomycetota</taxon>
        <taxon>Planctomycetia</taxon>
        <taxon>Planctomycetales</taxon>
        <taxon>Planctomycetaceae</taxon>
        <taxon>Gimesia</taxon>
    </lineage>
</organism>
<feature type="coiled-coil region" evidence="1">
    <location>
        <begin position="271"/>
        <end position="326"/>
    </location>
</feature>
<evidence type="ECO:0000313" key="5">
    <source>
        <dbReference type="Proteomes" id="UP000317171"/>
    </source>
</evidence>
<sequence>MTAKKPLDTPASQTEQQRWSMLVPVAYSESSMPALRLARSSRLARRIARYLFVTLLLSIVLMAFAPWQQSVTGTGNVLAYAPDERQQIIQAPIKGRLAQWGEGIFENARVKKGQEIAEIRDLDESYAARLDLQLMNSQQAVTAAGQQLEASQRALDAAKTIVESYQAQVQAYETVKRETIDAQDAYIEMAAKKVKAENQKLVEYEAALPQLQAEYNRMKTLQAENNISLQKLQEVSRKLKEATSKAKGAEFYYGAAQDELSGKQSERKAKIEKAQADIDKTKALLRKANGDVSKAESDIAKAQQELNKAEKELLDMKVKVSRQENRVIKAPFDGYIVQITPNLGTAILKQGDPICTIVPYTTERSVQIWLDGNDAPLVEPGRPVRLQFEGWPAIQFAGWPSVAVGTFGGEVVSVDATDNGNGKFRILVRPDPSDEPWPQDRFLRQGVRTNAWVLLKRVPLWYEVWRKLNGFPPAVSIDEPGQKNSKSKPPKLPK</sequence>
<dbReference type="Gene3D" id="2.40.50.100">
    <property type="match status" value="1"/>
</dbReference>
<keyword evidence="3" id="KW-0472">Membrane</keyword>
<dbReference type="KEGG" id="gaz:Pan241w_45780"/>
<evidence type="ECO:0000256" key="1">
    <source>
        <dbReference type="SAM" id="Coils"/>
    </source>
</evidence>
<proteinExistence type="predicted"/>
<keyword evidence="3" id="KW-0812">Transmembrane</keyword>
<evidence type="ECO:0008006" key="6">
    <source>
        <dbReference type="Google" id="ProtNLM"/>
    </source>
</evidence>
<reference evidence="4 5" key="1">
    <citation type="submission" date="2019-02" db="EMBL/GenBank/DDBJ databases">
        <title>Deep-cultivation of Planctomycetes and their phenomic and genomic characterization uncovers novel biology.</title>
        <authorList>
            <person name="Wiegand S."/>
            <person name="Jogler M."/>
            <person name="Boedeker C."/>
            <person name="Pinto D."/>
            <person name="Vollmers J."/>
            <person name="Rivas-Marin E."/>
            <person name="Kohn T."/>
            <person name="Peeters S.H."/>
            <person name="Heuer A."/>
            <person name="Rast P."/>
            <person name="Oberbeckmann S."/>
            <person name="Bunk B."/>
            <person name="Jeske O."/>
            <person name="Meyerdierks A."/>
            <person name="Storesund J.E."/>
            <person name="Kallscheuer N."/>
            <person name="Luecker S."/>
            <person name="Lage O.M."/>
            <person name="Pohl T."/>
            <person name="Merkel B.J."/>
            <person name="Hornburger P."/>
            <person name="Mueller R.-W."/>
            <person name="Bruemmer F."/>
            <person name="Labrenz M."/>
            <person name="Spormann A.M."/>
            <person name="Op den Camp H."/>
            <person name="Overmann J."/>
            <person name="Amann R."/>
            <person name="Jetten M.S.M."/>
            <person name="Mascher T."/>
            <person name="Medema M.H."/>
            <person name="Devos D.P."/>
            <person name="Kaster A.-K."/>
            <person name="Ovreas L."/>
            <person name="Rohde M."/>
            <person name="Galperin M.Y."/>
            <person name="Jogler C."/>
        </authorList>
    </citation>
    <scope>NUCLEOTIDE SEQUENCE [LARGE SCALE GENOMIC DNA]</scope>
    <source>
        <strain evidence="4 5">Pan241w</strain>
    </source>
</reference>
<protein>
    <recommendedName>
        <fullName evidence="6">Toxin secretion protein</fullName>
    </recommendedName>
</protein>
<dbReference type="OrthoDB" id="9760528at2"/>
<dbReference type="Gene3D" id="1.10.287.470">
    <property type="entry name" value="Helix hairpin bin"/>
    <property type="match status" value="1"/>
</dbReference>
<dbReference type="InterPro" id="IPR050739">
    <property type="entry name" value="MFP"/>
</dbReference>
<gene>
    <name evidence="4" type="ORF">Pan241w_45780</name>
</gene>
<dbReference type="PANTHER" id="PTHR30386">
    <property type="entry name" value="MEMBRANE FUSION SUBUNIT OF EMRAB-TOLC MULTIDRUG EFFLUX PUMP"/>
    <property type="match status" value="1"/>
</dbReference>
<dbReference type="RefSeq" id="WP_145219953.1">
    <property type="nucleotide sequence ID" value="NZ_CP036269.1"/>
</dbReference>
<dbReference type="PANTHER" id="PTHR30386:SF18">
    <property type="entry name" value="INNER MEMBRANE PROTEIN YIAV-RELATED"/>
    <property type="match status" value="1"/>
</dbReference>
<keyword evidence="1" id="KW-0175">Coiled coil</keyword>